<dbReference type="PANTHER" id="PTHR44196:SF1">
    <property type="entry name" value="DEHYDROGENASE_REDUCTASE SDR FAMILY MEMBER 7B"/>
    <property type="match status" value="1"/>
</dbReference>
<dbReference type="PROSITE" id="PS00061">
    <property type="entry name" value="ADH_SHORT"/>
    <property type="match status" value="1"/>
</dbReference>
<keyword evidence="2 3" id="KW-0560">Oxidoreductase</keyword>
<dbReference type="EMBL" id="CP033897">
    <property type="protein sequence ID" value="AZA12385.1"/>
    <property type="molecule type" value="Genomic_DNA"/>
</dbReference>
<dbReference type="AlphaFoldDB" id="A0A3G6J2W1"/>
<dbReference type="InterPro" id="IPR002347">
    <property type="entry name" value="SDR_fam"/>
</dbReference>
<evidence type="ECO:0000313" key="4">
    <source>
        <dbReference type="Proteomes" id="UP000271587"/>
    </source>
</evidence>
<evidence type="ECO:0000256" key="1">
    <source>
        <dbReference type="ARBA" id="ARBA00006484"/>
    </source>
</evidence>
<dbReference type="InterPro" id="IPR036291">
    <property type="entry name" value="NAD(P)-bd_dom_sf"/>
</dbReference>
<dbReference type="EC" id="1.-.-.-" evidence="3"/>
<comment type="similarity">
    <text evidence="1">Belongs to the short-chain dehydrogenases/reductases (SDR) family.</text>
</comment>
<reference evidence="3 4" key="1">
    <citation type="submission" date="2018-11" db="EMBL/GenBank/DDBJ databases">
        <authorList>
            <person name="Kleinhagauer T."/>
            <person name="Glaeser S.P."/>
            <person name="Spergser J."/>
            <person name="Ruckert C."/>
            <person name="Kaempfer P."/>
            <person name="Busse H.-J."/>
        </authorList>
    </citation>
    <scope>NUCLEOTIDE SEQUENCE [LARGE SCALE GENOMIC DNA]</scope>
    <source>
        <strain evidence="3 4">W8</strain>
    </source>
</reference>
<dbReference type="Pfam" id="PF00106">
    <property type="entry name" value="adh_short"/>
    <property type="match status" value="1"/>
</dbReference>
<dbReference type="GO" id="GO:0016491">
    <property type="term" value="F:oxidoreductase activity"/>
    <property type="evidence" value="ECO:0007669"/>
    <property type="project" value="UniProtKB-KW"/>
</dbReference>
<name>A0A3G6J2W1_9CORY</name>
<evidence type="ECO:0000313" key="3">
    <source>
        <dbReference type="EMBL" id="AZA12385.1"/>
    </source>
</evidence>
<organism evidence="3 4">
    <name type="scientific">Corynebacterium gerontici</name>
    <dbReference type="NCBI Taxonomy" id="2079234"/>
    <lineage>
        <taxon>Bacteria</taxon>
        <taxon>Bacillati</taxon>
        <taxon>Actinomycetota</taxon>
        <taxon>Actinomycetes</taxon>
        <taxon>Mycobacteriales</taxon>
        <taxon>Corynebacteriaceae</taxon>
        <taxon>Corynebacterium</taxon>
    </lineage>
</organism>
<dbReference type="InterPro" id="IPR020904">
    <property type="entry name" value="Sc_DH/Rdtase_CS"/>
</dbReference>
<sequence>MSILVTGASKGIGLSVVSSLIDDNRDVIAQYRSTPPPLEHERLTWWRASFEPGATAYLPAAEYEAVVHCAGVVELGTCATLSEQAWRDHMEVNLYAPVRLTNMVLPSLRERDGHVIYINSGAGLHTKPEWGAYSASKFAARAWCDTLRAEEPKIRVTSIYPGRVDTDMQRGIVAYEGGEYDGSQFIAAQTIAQTVVSVLHTPRDAQVHDISIRPR</sequence>
<keyword evidence="4" id="KW-1185">Reference proteome</keyword>
<dbReference type="Gene3D" id="3.40.50.720">
    <property type="entry name" value="NAD(P)-binding Rossmann-like Domain"/>
    <property type="match status" value="1"/>
</dbReference>
<evidence type="ECO:0000256" key="2">
    <source>
        <dbReference type="ARBA" id="ARBA00023002"/>
    </source>
</evidence>
<protein>
    <submittedName>
        <fullName evidence="3">Putative oxidoreductase YciK</fullName>
        <ecNumber evidence="3">1.-.-.-</ecNumber>
    </submittedName>
</protein>
<dbReference type="OrthoDB" id="158573at2"/>
<dbReference type="KEGG" id="cgk:CGERO_10530"/>
<dbReference type="SUPFAM" id="SSF51735">
    <property type="entry name" value="NAD(P)-binding Rossmann-fold domains"/>
    <property type="match status" value="1"/>
</dbReference>
<dbReference type="PANTHER" id="PTHR44196">
    <property type="entry name" value="DEHYDROGENASE/REDUCTASE SDR FAMILY MEMBER 7B"/>
    <property type="match status" value="1"/>
</dbReference>
<dbReference type="NCBIfam" id="NF006073">
    <property type="entry name" value="PRK08219.1"/>
    <property type="match status" value="1"/>
</dbReference>
<dbReference type="RefSeq" id="WP_123935690.1">
    <property type="nucleotide sequence ID" value="NZ_CP033897.1"/>
</dbReference>
<gene>
    <name evidence="3" type="primary">yciK</name>
    <name evidence="3" type="ORF">CGERO_10530</name>
</gene>
<dbReference type="GO" id="GO:0016020">
    <property type="term" value="C:membrane"/>
    <property type="evidence" value="ECO:0007669"/>
    <property type="project" value="TreeGrafter"/>
</dbReference>
<accession>A0A3G6J2W1</accession>
<proteinExistence type="inferred from homology"/>
<dbReference type="Proteomes" id="UP000271587">
    <property type="component" value="Chromosome"/>
</dbReference>
<dbReference type="PRINTS" id="PR00081">
    <property type="entry name" value="GDHRDH"/>
</dbReference>